<dbReference type="Proteomes" id="UP000800035">
    <property type="component" value="Unassembled WGS sequence"/>
</dbReference>
<evidence type="ECO:0000313" key="3">
    <source>
        <dbReference type="Proteomes" id="UP000800035"/>
    </source>
</evidence>
<keyword evidence="1" id="KW-1133">Transmembrane helix</keyword>
<name>A0A6A5U0T6_9PLEO</name>
<feature type="transmembrane region" description="Helical" evidence="1">
    <location>
        <begin position="541"/>
        <end position="568"/>
    </location>
</feature>
<accession>A0A6A5U0T6</accession>
<evidence type="ECO:0000313" key="2">
    <source>
        <dbReference type="EMBL" id="KAF1957462.1"/>
    </source>
</evidence>
<evidence type="ECO:0000256" key="1">
    <source>
        <dbReference type="SAM" id="Phobius"/>
    </source>
</evidence>
<sequence length="699" mass="78008">MSELEDAFVKRGYWIDHSRGLVMGQTLTVESQTGIIIVAILTILASVASAQLWNLCAFLIHQFRADGNPSDGLFWQQQALLRTMPTPTAFLADSFKLSWRWRSKLPCPLLRSSLLLVFAVCFVVSSIAGGISTSYVVDNSNIEVLVNGPMCGHINYTRVYGNQSTSPLIAGLGESIQSYVANCYQNRSSLPAPCQNTFSRPRIPFTTVPSSCPWNTSMCAPGETPAVAMDSGLLDMRTHFGLNVEAKDTVKFRRRDTCNVLPLEGRIFTRNASYWEGSGRFGDDRTTLEFGTYRNTPLELRPEATFVQSAALSAFQATLLPEAIMNFLLPDEFTLGIDPLPEMKRNDVDVGLIAVWLNDVWYEAPVADPLFSAHREVVWVVGGGNANLTQFRGDHAAGVIGCAQQVDFCTPLSGSPLQLTTNDFPDASPIQFSLLQLLQSISRFSDNIMLGPGYGNLLAGKTVIRGISEGLPDDQWIRELVNWERISWTAYQMLLSVSIIGPKVFDEFADEYREAPKTEGDRALCRSLKMRKAGGFANVNVFALVFIITFSTFITVFNMTVLRFFIFLSRFRRALAPRIDRWVQDGIFQLQRRAFEAEGVGNWVDLEKEVPVTMEREYLAELPFPSTVRHVAHERHVGNDDLDEDAMKSSSISDTECERTQTQGLEDEFVIPFLERMDSKATLTEERATMASITDVCVK</sequence>
<protein>
    <submittedName>
        <fullName evidence="2">Uncharacterized protein</fullName>
    </submittedName>
</protein>
<dbReference type="EMBL" id="ML976989">
    <property type="protein sequence ID" value="KAF1957462.1"/>
    <property type="molecule type" value="Genomic_DNA"/>
</dbReference>
<reference evidence="2" key="1">
    <citation type="journal article" date="2020" name="Stud. Mycol.">
        <title>101 Dothideomycetes genomes: a test case for predicting lifestyles and emergence of pathogens.</title>
        <authorList>
            <person name="Haridas S."/>
            <person name="Albert R."/>
            <person name="Binder M."/>
            <person name="Bloem J."/>
            <person name="Labutti K."/>
            <person name="Salamov A."/>
            <person name="Andreopoulos B."/>
            <person name="Baker S."/>
            <person name="Barry K."/>
            <person name="Bills G."/>
            <person name="Bluhm B."/>
            <person name="Cannon C."/>
            <person name="Castanera R."/>
            <person name="Culley D."/>
            <person name="Daum C."/>
            <person name="Ezra D."/>
            <person name="Gonzalez J."/>
            <person name="Henrissat B."/>
            <person name="Kuo A."/>
            <person name="Liang C."/>
            <person name="Lipzen A."/>
            <person name="Lutzoni F."/>
            <person name="Magnuson J."/>
            <person name="Mondo S."/>
            <person name="Nolan M."/>
            <person name="Ohm R."/>
            <person name="Pangilinan J."/>
            <person name="Park H.-J."/>
            <person name="Ramirez L."/>
            <person name="Alfaro M."/>
            <person name="Sun H."/>
            <person name="Tritt A."/>
            <person name="Yoshinaga Y."/>
            <person name="Zwiers L.-H."/>
            <person name="Turgeon B."/>
            <person name="Goodwin S."/>
            <person name="Spatafora J."/>
            <person name="Crous P."/>
            <person name="Grigoriev I."/>
        </authorList>
    </citation>
    <scope>NUCLEOTIDE SEQUENCE</scope>
    <source>
        <strain evidence="2">CBS 675.92</strain>
    </source>
</reference>
<feature type="transmembrane region" description="Helical" evidence="1">
    <location>
        <begin position="35"/>
        <end position="60"/>
    </location>
</feature>
<feature type="transmembrane region" description="Helical" evidence="1">
    <location>
        <begin position="109"/>
        <end position="131"/>
    </location>
</feature>
<keyword evidence="1" id="KW-0472">Membrane</keyword>
<keyword evidence="1" id="KW-0812">Transmembrane</keyword>
<gene>
    <name evidence="2" type="ORF">CC80DRAFT_470752</name>
</gene>
<proteinExistence type="predicted"/>
<dbReference type="OrthoDB" id="3540210at2759"/>
<dbReference type="AlphaFoldDB" id="A0A6A5U0T6"/>
<organism evidence="2 3">
    <name type="scientific">Byssothecium circinans</name>
    <dbReference type="NCBI Taxonomy" id="147558"/>
    <lineage>
        <taxon>Eukaryota</taxon>
        <taxon>Fungi</taxon>
        <taxon>Dikarya</taxon>
        <taxon>Ascomycota</taxon>
        <taxon>Pezizomycotina</taxon>
        <taxon>Dothideomycetes</taxon>
        <taxon>Pleosporomycetidae</taxon>
        <taxon>Pleosporales</taxon>
        <taxon>Massarineae</taxon>
        <taxon>Massarinaceae</taxon>
        <taxon>Byssothecium</taxon>
    </lineage>
</organism>
<keyword evidence="3" id="KW-1185">Reference proteome</keyword>